<evidence type="ECO:0000256" key="1">
    <source>
        <dbReference type="SAM" id="MobiDB-lite"/>
    </source>
</evidence>
<feature type="compositionally biased region" description="Polar residues" evidence="1">
    <location>
        <begin position="32"/>
        <end position="41"/>
    </location>
</feature>
<feature type="region of interest" description="Disordered" evidence="1">
    <location>
        <begin position="20"/>
        <end position="41"/>
    </location>
</feature>
<protein>
    <submittedName>
        <fullName evidence="2">Uncharacterized protein</fullName>
    </submittedName>
</protein>
<evidence type="ECO:0000313" key="2">
    <source>
        <dbReference type="EMBL" id="JAE35486.1"/>
    </source>
</evidence>
<proteinExistence type="predicted"/>
<dbReference type="EMBL" id="GBRH01162410">
    <property type="protein sequence ID" value="JAE35486.1"/>
    <property type="molecule type" value="Transcribed_RNA"/>
</dbReference>
<name>A0A0A9HKV7_ARUDO</name>
<reference evidence="2" key="1">
    <citation type="submission" date="2014-09" db="EMBL/GenBank/DDBJ databases">
        <authorList>
            <person name="Magalhaes I.L.F."/>
            <person name="Oliveira U."/>
            <person name="Santos F.R."/>
            <person name="Vidigal T.H.D.A."/>
            <person name="Brescovit A.D."/>
            <person name="Santos A.J."/>
        </authorList>
    </citation>
    <scope>NUCLEOTIDE SEQUENCE</scope>
    <source>
        <tissue evidence="2">Shoot tissue taken approximately 20 cm above the soil surface</tissue>
    </source>
</reference>
<sequence length="41" mass="4901">MLPPLPLLRRWRMMLWEQRAPSPRGPRRGLTSPFSPSMRIQ</sequence>
<accession>A0A0A9HKV7</accession>
<organism evidence="2">
    <name type="scientific">Arundo donax</name>
    <name type="common">Giant reed</name>
    <name type="synonym">Donax arundinaceus</name>
    <dbReference type="NCBI Taxonomy" id="35708"/>
    <lineage>
        <taxon>Eukaryota</taxon>
        <taxon>Viridiplantae</taxon>
        <taxon>Streptophyta</taxon>
        <taxon>Embryophyta</taxon>
        <taxon>Tracheophyta</taxon>
        <taxon>Spermatophyta</taxon>
        <taxon>Magnoliopsida</taxon>
        <taxon>Liliopsida</taxon>
        <taxon>Poales</taxon>
        <taxon>Poaceae</taxon>
        <taxon>PACMAD clade</taxon>
        <taxon>Arundinoideae</taxon>
        <taxon>Arundineae</taxon>
        <taxon>Arundo</taxon>
    </lineage>
</organism>
<dbReference type="AlphaFoldDB" id="A0A0A9HKV7"/>
<reference evidence="2" key="2">
    <citation type="journal article" date="2015" name="Data Brief">
        <title>Shoot transcriptome of the giant reed, Arundo donax.</title>
        <authorList>
            <person name="Barrero R.A."/>
            <person name="Guerrero F.D."/>
            <person name="Moolhuijzen P."/>
            <person name="Goolsby J.A."/>
            <person name="Tidwell J."/>
            <person name="Bellgard S.E."/>
            <person name="Bellgard M.I."/>
        </authorList>
    </citation>
    <scope>NUCLEOTIDE SEQUENCE</scope>
    <source>
        <tissue evidence="2">Shoot tissue taken approximately 20 cm above the soil surface</tissue>
    </source>
</reference>